<dbReference type="SUPFAM" id="SSF48230">
    <property type="entry name" value="Chondroitin AC/alginate lyase"/>
    <property type="match status" value="1"/>
</dbReference>
<keyword evidence="4" id="KW-0456">Lyase</keyword>
<comment type="caution">
    <text evidence="6">The sequence shown here is derived from an EMBL/GenBank/DDBJ whole genome shotgun (WGS) entry which is preliminary data.</text>
</comment>
<reference evidence="6 7" key="1">
    <citation type="submission" date="2023-07" db="EMBL/GenBank/DDBJ databases">
        <authorList>
            <person name="Peeters C."/>
        </authorList>
    </citation>
    <scope>NUCLEOTIDE SEQUENCE [LARGE SCALE GENOMIC DNA]</scope>
    <source>
        <strain evidence="6 7">LMG 19083</strain>
    </source>
</reference>
<comment type="subcellular location">
    <subcellularLocation>
        <location evidence="1">Periplasm</location>
    </subcellularLocation>
</comment>
<keyword evidence="2" id="KW-0732">Signal</keyword>
<accession>A0ABN9IEI5</accession>
<protein>
    <recommendedName>
        <fullName evidence="5">Heparinase II/III-like C-terminal domain-containing protein</fullName>
    </recommendedName>
</protein>
<dbReference type="InterPro" id="IPR008929">
    <property type="entry name" value="Chondroitin_lyas"/>
</dbReference>
<evidence type="ECO:0000313" key="6">
    <source>
        <dbReference type="EMBL" id="CAJ0775930.1"/>
    </source>
</evidence>
<gene>
    <name evidence="6" type="ORF">LMG19083_00094</name>
</gene>
<dbReference type="PANTHER" id="PTHR39210:SF1">
    <property type="entry name" value="HEPARIN-SULFATE LYASE"/>
    <property type="match status" value="1"/>
</dbReference>
<keyword evidence="3" id="KW-0574">Periplasm</keyword>
<organism evidence="6 7">
    <name type="scientific">Ralstonia psammae</name>
    <dbReference type="NCBI Taxonomy" id="3058598"/>
    <lineage>
        <taxon>Bacteria</taxon>
        <taxon>Pseudomonadati</taxon>
        <taxon>Pseudomonadota</taxon>
        <taxon>Betaproteobacteria</taxon>
        <taxon>Burkholderiales</taxon>
        <taxon>Burkholderiaceae</taxon>
        <taxon>Ralstonia</taxon>
    </lineage>
</organism>
<dbReference type="PANTHER" id="PTHR39210">
    <property type="entry name" value="HEPARIN-SULFATE LYASE"/>
    <property type="match status" value="1"/>
</dbReference>
<dbReference type="Pfam" id="PF07940">
    <property type="entry name" value="Hepar_II_III_C"/>
    <property type="match status" value="1"/>
</dbReference>
<keyword evidence="7" id="KW-1185">Reference proteome</keyword>
<evidence type="ECO:0000313" key="7">
    <source>
        <dbReference type="Proteomes" id="UP001189813"/>
    </source>
</evidence>
<proteinExistence type="predicted"/>
<evidence type="ECO:0000256" key="3">
    <source>
        <dbReference type="ARBA" id="ARBA00022764"/>
    </source>
</evidence>
<feature type="domain" description="Heparinase II/III-like C-terminal" evidence="5">
    <location>
        <begin position="387"/>
        <end position="585"/>
    </location>
</feature>
<name>A0ABN9IEI5_9RALS</name>
<evidence type="ECO:0000256" key="2">
    <source>
        <dbReference type="ARBA" id="ARBA00022729"/>
    </source>
</evidence>
<evidence type="ECO:0000256" key="4">
    <source>
        <dbReference type="ARBA" id="ARBA00023239"/>
    </source>
</evidence>
<evidence type="ECO:0000259" key="5">
    <source>
        <dbReference type="Pfam" id="PF07940"/>
    </source>
</evidence>
<dbReference type="Gene3D" id="2.70.98.70">
    <property type="match status" value="1"/>
</dbReference>
<dbReference type="Proteomes" id="UP001189813">
    <property type="component" value="Unassembled WGS sequence"/>
</dbReference>
<evidence type="ECO:0000256" key="1">
    <source>
        <dbReference type="ARBA" id="ARBA00004418"/>
    </source>
</evidence>
<dbReference type="Gene3D" id="1.50.10.100">
    <property type="entry name" value="Chondroitin AC/alginate lyase"/>
    <property type="match status" value="1"/>
</dbReference>
<dbReference type="InterPro" id="IPR012480">
    <property type="entry name" value="Hepar_II_III_C"/>
</dbReference>
<dbReference type="RefSeq" id="WP_316663462.1">
    <property type="nucleotide sequence ID" value="NZ_CATZBU010000001.1"/>
</dbReference>
<dbReference type="EMBL" id="CATZBU010000001">
    <property type="protein sequence ID" value="CAJ0775930.1"/>
    <property type="molecule type" value="Genomic_DNA"/>
</dbReference>
<sequence>MNFHWSTVKVALALGLPNIARAVGYRVSVRLGINKVRRLHADVPDGAFFASTNLPAIDAPAVSSWSREARWFGRWPVQVSDAPPDWFTNPLTGVRVPDPARPWWQIPDFDSKVGDIKGIWEASRLDWVLAFAQRARQGDATELARLNVWLADWIRQNAPYVGPNWKCGQEASIRVMHLSCAAAILGQVREALPALRALIKLHLERIAPTVQYAMAQDNNHGTSEAAALFVGGTWLAMFGDAQGFAWAAGGRKWLENRAARLIGKQGTFSQYSVNYHRLMLDTFSWVEVWQRLCGVPPLSAAWHEKVLAATRWLHVMTESSSGDVPNVGANDGARLFPLTDAPYRDYRPSVHLAMALFGRQHAYPLCESARAMLTWLGVPEAAALAPAPGMLQADDGGFAVMRNGSAMALLRYPRFRFRPSQADALHVDLWIMGQPCLRDAGTFSYNTEPRWLSYFGGTQGHNTVQFDGRDQMPRLSRFLFGNWLRAEAVEPLSGSDPVTMAAAYSDDQGAFHQRSLQLHTNYLEVRDRVNGFAERAVLRWRLAPGDWTLESDEPGSGFVLSMANGHRLHVSADVPVTRCELAEGWESLYYLDKTTIPVLEFEVAHSGTLISRYEWST</sequence>